<evidence type="ECO:0000313" key="2">
    <source>
        <dbReference type="Proteomes" id="UP000747542"/>
    </source>
</evidence>
<keyword evidence="2" id="KW-1185">Reference proteome</keyword>
<reference evidence="1" key="1">
    <citation type="journal article" date="2021" name="Sci. Adv.">
        <title>The American lobster genome reveals insights on longevity, neural, and immune adaptations.</title>
        <authorList>
            <person name="Polinski J.M."/>
            <person name="Zimin A.V."/>
            <person name="Clark K.F."/>
            <person name="Kohn A.B."/>
            <person name="Sadowski N."/>
            <person name="Timp W."/>
            <person name="Ptitsyn A."/>
            <person name="Khanna P."/>
            <person name="Romanova D.Y."/>
            <person name="Williams P."/>
            <person name="Greenwood S.J."/>
            <person name="Moroz L.L."/>
            <person name="Walt D.R."/>
            <person name="Bodnar A.G."/>
        </authorList>
    </citation>
    <scope>NUCLEOTIDE SEQUENCE</scope>
    <source>
        <strain evidence="1">GMGI-L3</strain>
    </source>
</reference>
<comment type="caution">
    <text evidence="1">The sequence shown here is derived from an EMBL/GenBank/DDBJ whole genome shotgun (WGS) entry which is preliminary data.</text>
</comment>
<gene>
    <name evidence="1" type="ORF">Hamer_G011299</name>
</gene>
<protein>
    <submittedName>
        <fullName evidence="1">Uncharacterized protein</fullName>
    </submittedName>
</protein>
<evidence type="ECO:0000313" key="1">
    <source>
        <dbReference type="EMBL" id="KAG7158640.1"/>
    </source>
</evidence>
<dbReference type="OrthoDB" id="6341896at2759"/>
<proteinExistence type="predicted"/>
<dbReference type="EMBL" id="JAHLQT010034478">
    <property type="protein sequence ID" value="KAG7158640.1"/>
    <property type="molecule type" value="Genomic_DNA"/>
</dbReference>
<sequence length="244" mass="27525">MLPASDMLPLQDEAVTIEPQYDGVIMLSPEAVLFSDAKPRPDGSKVYHVFERTLGDPPRDEATQSEDFQSRREQLFSQAHENTLHDIQQVLAESGLVNQEWCEASGVGEAADSTSVPTTNAASAYQINDPNFQTPAGQTLTNSNHRTCLTRHQRLTPCRLHQFEMVFPNEQKRRLLKRLRRKGMGYVEFEPENHRINIKTRKSVNTILSVLRGVDPNARHLGTCRDTLIEETVEPDSSEIMDGL</sequence>
<accession>A0A8J5JJ80</accession>
<organism evidence="1 2">
    <name type="scientific">Homarus americanus</name>
    <name type="common">American lobster</name>
    <dbReference type="NCBI Taxonomy" id="6706"/>
    <lineage>
        <taxon>Eukaryota</taxon>
        <taxon>Metazoa</taxon>
        <taxon>Ecdysozoa</taxon>
        <taxon>Arthropoda</taxon>
        <taxon>Crustacea</taxon>
        <taxon>Multicrustacea</taxon>
        <taxon>Malacostraca</taxon>
        <taxon>Eumalacostraca</taxon>
        <taxon>Eucarida</taxon>
        <taxon>Decapoda</taxon>
        <taxon>Pleocyemata</taxon>
        <taxon>Astacidea</taxon>
        <taxon>Nephropoidea</taxon>
        <taxon>Nephropidae</taxon>
        <taxon>Homarus</taxon>
    </lineage>
</organism>
<name>A0A8J5JJ80_HOMAM</name>
<dbReference type="AlphaFoldDB" id="A0A8J5JJ80"/>
<dbReference type="Proteomes" id="UP000747542">
    <property type="component" value="Unassembled WGS sequence"/>
</dbReference>